<reference evidence="3" key="1">
    <citation type="journal article" date="2014" name="Proc. Natl. Acad. Sci. U.S.A.">
        <title>Extensive sampling of basidiomycete genomes demonstrates inadequacy of the white-rot/brown-rot paradigm for wood decay fungi.</title>
        <authorList>
            <person name="Riley R."/>
            <person name="Salamov A.A."/>
            <person name="Brown D.W."/>
            <person name="Nagy L.G."/>
            <person name="Floudas D."/>
            <person name="Held B.W."/>
            <person name="Levasseur A."/>
            <person name="Lombard V."/>
            <person name="Morin E."/>
            <person name="Otillar R."/>
            <person name="Lindquist E.A."/>
            <person name="Sun H."/>
            <person name="LaButti K.M."/>
            <person name="Schmutz J."/>
            <person name="Jabbour D."/>
            <person name="Luo H."/>
            <person name="Baker S.E."/>
            <person name="Pisabarro A.G."/>
            <person name="Walton J.D."/>
            <person name="Blanchette R.A."/>
            <person name="Henrissat B."/>
            <person name="Martin F."/>
            <person name="Cullen D."/>
            <person name="Hibbett D.S."/>
            <person name="Grigoriev I.V."/>
        </authorList>
    </citation>
    <scope>NUCLEOTIDE SEQUENCE [LARGE SCALE GENOMIC DNA]</scope>
    <source>
        <strain evidence="3">CBS 339.88</strain>
    </source>
</reference>
<dbReference type="AlphaFoldDB" id="A0A067SCM3"/>
<proteinExistence type="predicted"/>
<accession>A0A067SCM3</accession>
<gene>
    <name evidence="2" type="ORF">GALMADRAFT_256937</name>
</gene>
<evidence type="ECO:0000313" key="3">
    <source>
        <dbReference type="Proteomes" id="UP000027222"/>
    </source>
</evidence>
<dbReference type="EMBL" id="KL142407">
    <property type="protein sequence ID" value="KDR68646.1"/>
    <property type="molecule type" value="Genomic_DNA"/>
</dbReference>
<feature type="non-terminal residue" evidence="2">
    <location>
        <position position="55"/>
    </location>
</feature>
<feature type="compositionally biased region" description="Polar residues" evidence="1">
    <location>
        <begin position="11"/>
        <end position="26"/>
    </location>
</feature>
<sequence length="55" mass="6139">MVMPSPPKSIKANSSTDPSRVLFTSASHPERQWGLVLERNTNAREDKSGAWEEVL</sequence>
<organism evidence="2 3">
    <name type="scientific">Galerina marginata (strain CBS 339.88)</name>
    <dbReference type="NCBI Taxonomy" id="685588"/>
    <lineage>
        <taxon>Eukaryota</taxon>
        <taxon>Fungi</taxon>
        <taxon>Dikarya</taxon>
        <taxon>Basidiomycota</taxon>
        <taxon>Agaricomycotina</taxon>
        <taxon>Agaricomycetes</taxon>
        <taxon>Agaricomycetidae</taxon>
        <taxon>Agaricales</taxon>
        <taxon>Agaricineae</taxon>
        <taxon>Strophariaceae</taxon>
        <taxon>Galerina</taxon>
    </lineage>
</organism>
<dbReference type="OrthoDB" id="3518533at2759"/>
<name>A0A067SCM3_GALM3</name>
<feature type="region of interest" description="Disordered" evidence="1">
    <location>
        <begin position="1"/>
        <end position="26"/>
    </location>
</feature>
<evidence type="ECO:0000256" key="1">
    <source>
        <dbReference type="SAM" id="MobiDB-lite"/>
    </source>
</evidence>
<evidence type="ECO:0000313" key="2">
    <source>
        <dbReference type="EMBL" id="KDR68646.1"/>
    </source>
</evidence>
<dbReference type="Proteomes" id="UP000027222">
    <property type="component" value="Unassembled WGS sequence"/>
</dbReference>
<keyword evidence="3" id="KW-1185">Reference proteome</keyword>
<dbReference type="HOGENOM" id="CLU_3037914_0_0_1"/>
<protein>
    <submittedName>
        <fullName evidence="2">Uncharacterized protein</fullName>
    </submittedName>
</protein>